<accession>A0A7V8SYF3</accession>
<dbReference type="SUPFAM" id="SSF53098">
    <property type="entry name" value="Ribonuclease H-like"/>
    <property type="match status" value="1"/>
</dbReference>
<dbReference type="InterPro" id="IPR012337">
    <property type="entry name" value="RNaseH-like_sf"/>
</dbReference>
<dbReference type="AlphaFoldDB" id="A0A7V8SYF3"/>
<dbReference type="Proteomes" id="UP000567293">
    <property type="component" value="Unassembled WGS sequence"/>
</dbReference>
<sequence>MSAVRELAIDVGTSAACQALWMPRASYYWHCRKASAPAEEASPRSAPARALGPAERETVLARLHEERFQDRSPAAVYATLLDEGEYHCSIRTMYRLLAEHGEVRERRDQLTHPPYQKPELMATAPNQLWSWDITKLLGPAKWTYFYLYVILDVFSRYVTGWMVAYRESAELAKRLIEESCKKQNIQYGQLTLHADRGTSMRSKPVALLLADLGVTKTHSRPHVSDDNPFSESQFRTLKYRPEFPDRFGCIQDSRAFCQGFFRWYNQEHRHSSLGLLTPAMVHYGEAESVLRQRQ</sequence>
<dbReference type="InterPro" id="IPR048020">
    <property type="entry name" value="Transpos_IS3"/>
</dbReference>
<dbReference type="PROSITE" id="PS50994">
    <property type="entry name" value="INTEGRASE"/>
    <property type="match status" value="1"/>
</dbReference>
<dbReference type="NCBIfam" id="NF033516">
    <property type="entry name" value="transpos_IS3"/>
    <property type="match status" value="1"/>
</dbReference>
<evidence type="ECO:0000313" key="3">
    <source>
        <dbReference type="Proteomes" id="UP000567293"/>
    </source>
</evidence>
<proteinExistence type="predicted"/>
<protein>
    <submittedName>
        <fullName evidence="2">IS3 family transposase</fullName>
    </submittedName>
</protein>
<dbReference type="PANTHER" id="PTHR46889">
    <property type="entry name" value="TRANSPOSASE INSF FOR INSERTION SEQUENCE IS3B-RELATED"/>
    <property type="match status" value="1"/>
</dbReference>
<name>A0A7V8SYF3_9BACT</name>
<dbReference type="Pfam" id="PF00665">
    <property type="entry name" value="rve"/>
    <property type="match status" value="1"/>
</dbReference>
<gene>
    <name evidence="2" type="ORF">HRJ53_18685</name>
</gene>
<dbReference type="GO" id="GO:0003676">
    <property type="term" value="F:nucleic acid binding"/>
    <property type="evidence" value="ECO:0007669"/>
    <property type="project" value="InterPro"/>
</dbReference>
<organism evidence="2 3">
    <name type="scientific">Candidatus Acidiferrum panamense</name>
    <dbReference type="NCBI Taxonomy" id="2741543"/>
    <lineage>
        <taxon>Bacteria</taxon>
        <taxon>Pseudomonadati</taxon>
        <taxon>Acidobacteriota</taxon>
        <taxon>Terriglobia</taxon>
        <taxon>Candidatus Acidiferrales</taxon>
        <taxon>Candidatus Acidiferrum</taxon>
    </lineage>
</organism>
<evidence type="ECO:0000259" key="1">
    <source>
        <dbReference type="PROSITE" id="PS50994"/>
    </source>
</evidence>
<keyword evidence="3" id="KW-1185">Reference proteome</keyword>
<dbReference type="GO" id="GO:0015074">
    <property type="term" value="P:DNA integration"/>
    <property type="evidence" value="ECO:0007669"/>
    <property type="project" value="InterPro"/>
</dbReference>
<dbReference type="InterPro" id="IPR036397">
    <property type="entry name" value="RNaseH_sf"/>
</dbReference>
<comment type="caution">
    <text evidence="2">The sequence shown here is derived from an EMBL/GenBank/DDBJ whole genome shotgun (WGS) entry which is preliminary data.</text>
</comment>
<reference evidence="2" key="1">
    <citation type="submission" date="2020-06" db="EMBL/GenBank/DDBJ databases">
        <title>Legume-microbial interactions unlock mineral nutrients during tropical forest succession.</title>
        <authorList>
            <person name="Epihov D.Z."/>
        </authorList>
    </citation>
    <scope>NUCLEOTIDE SEQUENCE [LARGE SCALE GENOMIC DNA]</scope>
    <source>
        <strain evidence="2">Pan2503</strain>
    </source>
</reference>
<dbReference type="EMBL" id="JACDQQ010001786">
    <property type="protein sequence ID" value="MBA0087014.1"/>
    <property type="molecule type" value="Genomic_DNA"/>
</dbReference>
<evidence type="ECO:0000313" key="2">
    <source>
        <dbReference type="EMBL" id="MBA0087014.1"/>
    </source>
</evidence>
<dbReference type="InterPro" id="IPR050900">
    <property type="entry name" value="Transposase_IS3/IS150/IS904"/>
</dbReference>
<dbReference type="PANTHER" id="PTHR46889:SF4">
    <property type="entry name" value="TRANSPOSASE INSO FOR INSERTION SEQUENCE ELEMENT IS911B-RELATED"/>
    <property type="match status" value="1"/>
</dbReference>
<dbReference type="InterPro" id="IPR001584">
    <property type="entry name" value="Integrase_cat-core"/>
</dbReference>
<feature type="domain" description="Integrase catalytic" evidence="1">
    <location>
        <begin position="121"/>
        <end position="286"/>
    </location>
</feature>
<feature type="non-terminal residue" evidence="2">
    <location>
        <position position="294"/>
    </location>
</feature>
<dbReference type="Gene3D" id="3.30.420.10">
    <property type="entry name" value="Ribonuclease H-like superfamily/Ribonuclease H"/>
    <property type="match status" value="1"/>
</dbReference>